<reference evidence="1" key="1">
    <citation type="journal article" date="2014" name="Int. J. Syst. Evol. Microbiol.">
        <title>Complete genome sequence of Corynebacterium casei LMG S-19264T (=DSM 44701T), isolated from a smear-ripened cheese.</title>
        <authorList>
            <consortium name="US DOE Joint Genome Institute (JGI-PGF)"/>
            <person name="Walter F."/>
            <person name="Albersmeier A."/>
            <person name="Kalinowski J."/>
            <person name="Ruckert C."/>
        </authorList>
    </citation>
    <scope>NUCLEOTIDE SEQUENCE</scope>
    <source>
        <strain evidence="1">VKM B-1606</strain>
    </source>
</reference>
<dbReference type="EMBL" id="JAFBCY010000004">
    <property type="protein sequence ID" value="MBM7853245.1"/>
    <property type="molecule type" value="Genomic_DNA"/>
</dbReference>
<keyword evidence="3" id="KW-1185">Reference proteome</keyword>
<evidence type="ECO:0000313" key="1">
    <source>
        <dbReference type="EMBL" id="GLK57541.1"/>
    </source>
</evidence>
<reference evidence="1" key="3">
    <citation type="submission" date="2023-01" db="EMBL/GenBank/DDBJ databases">
        <authorList>
            <person name="Sun Q."/>
            <person name="Evtushenko L."/>
        </authorList>
    </citation>
    <scope>NUCLEOTIDE SEQUENCE</scope>
    <source>
        <strain evidence="1">VKM B-1606</strain>
    </source>
</reference>
<organism evidence="1 4">
    <name type="scientific">Methylopila capsulata</name>
    <dbReference type="NCBI Taxonomy" id="61654"/>
    <lineage>
        <taxon>Bacteria</taxon>
        <taxon>Pseudomonadati</taxon>
        <taxon>Pseudomonadota</taxon>
        <taxon>Alphaproteobacteria</taxon>
        <taxon>Hyphomicrobiales</taxon>
        <taxon>Methylopilaceae</taxon>
        <taxon>Methylopila</taxon>
    </lineage>
</organism>
<dbReference type="EMBL" id="BSFF01000010">
    <property type="protein sequence ID" value="GLK57541.1"/>
    <property type="molecule type" value="Genomic_DNA"/>
</dbReference>
<dbReference type="Proteomes" id="UP000758856">
    <property type="component" value="Unassembled WGS sequence"/>
</dbReference>
<reference evidence="2 3" key="2">
    <citation type="submission" date="2021-01" db="EMBL/GenBank/DDBJ databases">
        <title>Genomic Encyclopedia of Type Strains, Phase IV (KMG-IV): sequencing the most valuable type-strain genomes for metagenomic binning, comparative biology and taxonomic classification.</title>
        <authorList>
            <person name="Goeker M."/>
        </authorList>
    </citation>
    <scope>NUCLEOTIDE SEQUENCE [LARGE SCALE GENOMIC DNA]</scope>
    <source>
        <strain evidence="2 3">DSM 6130</strain>
    </source>
</reference>
<gene>
    <name evidence="1" type="ORF">GCM10008170_35610</name>
    <name evidence="2" type="ORF">JOD31_003496</name>
</gene>
<evidence type="ECO:0000313" key="2">
    <source>
        <dbReference type="EMBL" id="MBM7853245.1"/>
    </source>
</evidence>
<evidence type="ECO:0000313" key="3">
    <source>
        <dbReference type="Proteomes" id="UP000758856"/>
    </source>
</evidence>
<dbReference type="AlphaFoldDB" id="A0A9W6IVU7"/>
<dbReference type="RefSeq" id="WP_246482566.1">
    <property type="nucleotide sequence ID" value="NZ_BSFF01000010.1"/>
</dbReference>
<proteinExistence type="predicted"/>
<comment type="caution">
    <text evidence="1">The sequence shown here is derived from an EMBL/GenBank/DDBJ whole genome shotgun (WGS) entry which is preliminary data.</text>
</comment>
<dbReference type="Proteomes" id="UP001143400">
    <property type="component" value="Unassembled WGS sequence"/>
</dbReference>
<evidence type="ECO:0000313" key="4">
    <source>
        <dbReference type="Proteomes" id="UP001143400"/>
    </source>
</evidence>
<name>A0A9W6IVU7_9HYPH</name>
<protein>
    <submittedName>
        <fullName evidence="2">Primosomal replication protein N</fullName>
    </submittedName>
</protein>
<sequence length="46" mass="4890">MTARGLVEADIAVGATITVEGYVSTRVATELRAERVIVGSKTVELR</sequence>
<accession>A0A9W6IVU7</accession>